<dbReference type="PANTHER" id="PTHR47470">
    <property type="entry name" value="CHOLESTEROL OXIDASE"/>
    <property type="match status" value="1"/>
</dbReference>
<dbReference type="InterPro" id="IPR052542">
    <property type="entry name" value="Cholesterol_Oxidase"/>
</dbReference>
<evidence type="ECO:0000256" key="5">
    <source>
        <dbReference type="ARBA" id="ARBA00023002"/>
    </source>
</evidence>
<evidence type="ECO:0000256" key="1">
    <source>
        <dbReference type="ARBA" id="ARBA00001974"/>
    </source>
</evidence>
<dbReference type="GO" id="GO:0016491">
    <property type="term" value="F:oxidoreductase activity"/>
    <property type="evidence" value="ECO:0007669"/>
    <property type="project" value="UniProtKB-KW"/>
</dbReference>
<dbReference type="Proteomes" id="UP000239522">
    <property type="component" value="Unassembled WGS sequence"/>
</dbReference>
<comment type="similarity">
    <text evidence="2">Belongs to the GMC oxidoreductase family.</text>
</comment>
<dbReference type="Pfam" id="PF13450">
    <property type="entry name" value="NAD_binding_8"/>
    <property type="match status" value="1"/>
</dbReference>
<keyword evidence="7" id="KW-1185">Reference proteome</keyword>
<proteinExistence type="inferred from homology"/>
<gene>
    <name evidence="6" type="ORF">BST83_01970</name>
</gene>
<protein>
    <submittedName>
        <fullName evidence="6">Uncharacterized protein</fullName>
    </submittedName>
</protein>
<name>A0A2S7L1G5_9FLAO</name>
<keyword evidence="4" id="KW-0274">FAD</keyword>
<evidence type="ECO:0000313" key="6">
    <source>
        <dbReference type="EMBL" id="PQB08769.1"/>
    </source>
</evidence>
<reference evidence="6 7" key="1">
    <citation type="submission" date="2016-11" db="EMBL/GenBank/DDBJ databases">
        <title>Trade-off between light-utilization and light-protection in marine flavobacteria.</title>
        <authorList>
            <person name="Kumagai Y."/>
        </authorList>
    </citation>
    <scope>NUCLEOTIDE SEQUENCE [LARGE SCALE GENOMIC DNA]</scope>
    <source>
        <strain evidence="6 7">ATCC 700397</strain>
    </source>
</reference>
<sequence>MKNLEYDYVIIGSGFGGSVSALRLSEKGYKVLVIEKGKWFKAEDFPKTNWNFKKWLWLPQVGFQGFLR</sequence>
<dbReference type="SUPFAM" id="SSF51905">
    <property type="entry name" value="FAD/NAD(P)-binding domain"/>
    <property type="match status" value="1"/>
</dbReference>
<keyword evidence="5" id="KW-0560">Oxidoreductase</keyword>
<dbReference type="EMBL" id="MQUA01000011">
    <property type="protein sequence ID" value="PQB08769.1"/>
    <property type="molecule type" value="Genomic_DNA"/>
</dbReference>
<keyword evidence="3" id="KW-0285">Flavoprotein</keyword>
<comment type="caution">
    <text evidence="6">The sequence shown here is derived from an EMBL/GenBank/DDBJ whole genome shotgun (WGS) entry which is preliminary data.</text>
</comment>
<organism evidence="6 7">
    <name type="scientific">Polaribacter filamentus</name>
    <dbReference type="NCBI Taxonomy" id="53483"/>
    <lineage>
        <taxon>Bacteria</taxon>
        <taxon>Pseudomonadati</taxon>
        <taxon>Bacteroidota</taxon>
        <taxon>Flavobacteriia</taxon>
        <taxon>Flavobacteriales</taxon>
        <taxon>Flavobacteriaceae</taxon>
    </lineage>
</organism>
<dbReference type="RefSeq" id="WP_240614613.1">
    <property type="nucleotide sequence ID" value="NZ_MQUA01000011.1"/>
</dbReference>
<evidence type="ECO:0000313" key="7">
    <source>
        <dbReference type="Proteomes" id="UP000239522"/>
    </source>
</evidence>
<dbReference type="Gene3D" id="3.50.50.60">
    <property type="entry name" value="FAD/NAD(P)-binding domain"/>
    <property type="match status" value="1"/>
</dbReference>
<dbReference type="AlphaFoldDB" id="A0A2S7L1G5"/>
<evidence type="ECO:0000256" key="4">
    <source>
        <dbReference type="ARBA" id="ARBA00022827"/>
    </source>
</evidence>
<comment type="cofactor">
    <cofactor evidence="1">
        <name>FAD</name>
        <dbReference type="ChEBI" id="CHEBI:57692"/>
    </cofactor>
</comment>
<dbReference type="PANTHER" id="PTHR47470:SF1">
    <property type="entry name" value="FAD-DEPENDENT OXIDOREDUCTASE 2 FAD BINDING DOMAIN-CONTAINING PROTEIN"/>
    <property type="match status" value="1"/>
</dbReference>
<accession>A0A2S7L1G5</accession>
<evidence type="ECO:0000256" key="3">
    <source>
        <dbReference type="ARBA" id="ARBA00022630"/>
    </source>
</evidence>
<evidence type="ECO:0000256" key="2">
    <source>
        <dbReference type="ARBA" id="ARBA00010790"/>
    </source>
</evidence>
<dbReference type="InterPro" id="IPR036188">
    <property type="entry name" value="FAD/NAD-bd_sf"/>
</dbReference>